<dbReference type="Proteomes" id="UP001165405">
    <property type="component" value="Unassembled WGS sequence"/>
</dbReference>
<evidence type="ECO:0000313" key="3">
    <source>
        <dbReference type="Proteomes" id="UP001165405"/>
    </source>
</evidence>
<comment type="caution">
    <text evidence="2">The sequence shown here is derived from an EMBL/GenBank/DDBJ whole genome shotgun (WGS) entry which is preliminary data.</text>
</comment>
<name>A0AA41QBQ2_9MICO</name>
<keyword evidence="1" id="KW-0812">Transmembrane</keyword>
<evidence type="ECO:0000313" key="2">
    <source>
        <dbReference type="EMBL" id="MCF4120191.1"/>
    </source>
</evidence>
<dbReference type="EMBL" id="JAKGSG010000016">
    <property type="protein sequence ID" value="MCF4120191.1"/>
    <property type="molecule type" value="Genomic_DNA"/>
</dbReference>
<reference evidence="2" key="1">
    <citation type="submission" date="2022-01" db="EMBL/GenBank/DDBJ databases">
        <title>Antribacter sp. nov., isolated from Guizhou of China.</title>
        <authorList>
            <person name="Chengliang C."/>
            <person name="Ya Z."/>
        </authorList>
    </citation>
    <scope>NUCLEOTIDE SEQUENCE</scope>
    <source>
        <strain evidence="2">KLBMP 9083</strain>
    </source>
</reference>
<sequence>MRIDPESRSVQGLTVLLQFVALNVLYVVACLPVVTAGAATAALYEVTLRYADDERGYLLSGYLVALRRNLWRGTAVVAVLGLPVAGAAFAAVFWLSAGSVLGTAVGVVAVLLAVHLAGALLYGLALVPRYDDPLGRTLRNAMLLPLAEPLRTGWLVLRPLATVAVVYVAPQAVVLVATIGFSVGAYVDALVLHSVFRRRQGAGEVVSPHSGE</sequence>
<keyword evidence="1" id="KW-0472">Membrane</keyword>
<accession>A0AA41QBQ2</accession>
<keyword evidence="3" id="KW-1185">Reference proteome</keyword>
<keyword evidence="1" id="KW-1133">Transmembrane helix</keyword>
<evidence type="ECO:0000256" key="1">
    <source>
        <dbReference type="SAM" id="Phobius"/>
    </source>
</evidence>
<feature type="transmembrane region" description="Helical" evidence="1">
    <location>
        <begin position="75"/>
        <end position="95"/>
    </location>
</feature>
<dbReference type="Pfam" id="PF04854">
    <property type="entry name" value="DUF624"/>
    <property type="match status" value="1"/>
</dbReference>
<protein>
    <submittedName>
        <fullName evidence="2">DUF624 domain-containing protein</fullName>
    </submittedName>
</protein>
<proteinExistence type="predicted"/>
<dbReference type="InterPro" id="IPR006938">
    <property type="entry name" value="DUF624"/>
</dbReference>
<dbReference type="AlphaFoldDB" id="A0AA41QBQ2"/>
<feature type="transmembrane region" description="Helical" evidence="1">
    <location>
        <begin position="20"/>
        <end position="44"/>
    </location>
</feature>
<gene>
    <name evidence="2" type="ORF">L1785_04285</name>
</gene>
<feature type="transmembrane region" description="Helical" evidence="1">
    <location>
        <begin position="101"/>
        <end position="127"/>
    </location>
</feature>
<organism evidence="2 3">
    <name type="scientific">Antribacter soli</name>
    <dbReference type="NCBI Taxonomy" id="2910976"/>
    <lineage>
        <taxon>Bacteria</taxon>
        <taxon>Bacillati</taxon>
        <taxon>Actinomycetota</taxon>
        <taxon>Actinomycetes</taxon>
        <taxon>Micrococcales</taxon>
        <taxon>Promicromonosporaceae</taxon>
        <taxon>Antribacter</taxon>
    </lineage>
</organism>
<feature type="transmembrane region" description="Helical" evidence="1">
    <location>
        <begin position="173"/>
        <end position="192"/>
    </location>
</feature>
<dbReference type="RefSeq" id="WP_236087905.1">
    <property type="nucleotide sequence ID" value="NZ_JAKGSG010000016.1"/>
</dbReference>